<dbReference type="PROSITE" id="PS50987">
    <property type="entry name" value="HTH_ARSR_2"/>
    <property type="match status" value="1"/>
</dbReference>
<dbReference type="Proteomes" id="UP000061432">
    <property type="component" value="Chromosome"/>
</dbReference>
<dbReference type="AlphaFoldDB" id="A0A0C6FA35"/>
<evidence type="ECO:0000256" key="3">
    <source>
        <dbReference type="ARBA" id="ARBA00023163"/>
    </source>
</evidence>
<evidence type="ECO:0000259" key="5">
    <source>
        <dbReference type="PROSITE" id="PS50987"/>
    </source>
</evidence>
<organism evidence="6 7">
    <name type="scientific">Methylobacterium aquaticum</name>
    <dbReference type="NCBI Taxonomy" id="270351"/>
    <lineage>
        <taxon>Bacteria</taxon>
        <taxon>Pseudomonadati</taxon>
        <taxon>Pseudomonadota</taxon>
        <taxon>Alphaproteobacteria</taxon>
        <taxon>Hyphomicrobiales</taxon>
        <taxon>Methylobacteriaceae</taxon>
        <taxon>Methylobacterium</taxon>
    </lineage>
</organism>
<dbReference type="PATRIC" id="fig|270351.10.peg.131"/>
<keyword evidence="3" id="KW-0804">Transcription</keyword>
<dbReference type="InterPro" id="IPR051081">
    <property type="entry name" value="HTH_MetalResp_TranReg"/>
</dbReference>
<dbReference type="PANTHER" id="PTHR33154:SF33">
    <property type="entry name" value="TRANSCRIPTIONAL REPRESSOR SDPR"/>
    <property type="match status" value="1"/>
</dbReference>
<dbReference type="SUPFAM" id="SSF46785">
    <property type="entry name" value="Winged helix' DNA-binding domain"/>
    <property type="match status" value="1"/>
</dbReference>
<evidence type="ECO:0000313" key="6">
    <source>
        <dbReference type="EMBL" id="BAQ43642.1"/>
    </source>
</evidence>
<dbReference type="RefSeq" id="WP_346013838.1">
    <property type="nucleotide sequence ID" value="NZ_AP014704.1"/>
</dbReference>
<reference evidence="6 7" key="1">
    <citation type="journal article" date="2015" name="Genome Announc.">
        <title>Complete Genome Sequence of Methylobacterium aquaticum Strain 22A, Isolated from Racomitrium japonicum Moss.</title>
        <authorList>
            <person name="Tani A."/>
            <person name="Ogura Y."/>
            <person name="Hayashi T."/>
            <person name="Kimbara K."/>
        </authorList>
    </citation>
    <scope>NUCLEOTIDE SEQUENCE [LARGE SCALE GENOMIC DNA]</scope>
    <source>
        <strain evidence="6 7">MA-22A</strain>
    </source>
</reference>
<dbReference type="NCBIfam" id="NF033788">
    <property type="entry name" value="HTH_metalloreg"/>
    <property type="match status" value="1"/>
</dbReference>
<dbReference type="InterPro" id="IPR011991">
    <property type="entry name" value="ArsR-like_HTH"/>
</dbReference>
<dbReference type="InterPro" id="IPR036390">
    <property type="entry name" value="WH_DNA-bd_sf"/>
</dbReference>
<dbReference type="CDD" id="cd00090">
    <property type="entry name" value="HTH_ARSR"/>
    <property type="match status" value="1"/>
</dbReference>
<sequence length="120" mass="12693">MSDGLQVMAEALVSPVRRKILAYLSASPLSAGEIAARFEISKPSLSGHLSILSAAGLIVGARRGNRIEYSLVEDSLVNKLGALVQEVCPVAGPLRREARRKAARKDRSGGDDTPEEPQAG</sequence>
<evidence type="ECO:0000256" key="2">
    <source>
        <dbReference type="ARBA" id="ARBA00023125"/>
    </source>
</evidence>
<keyword evidence="1" id="KW-0805">Transcription regulation</keyword>
<accession>A0A0C6FA35</accession>
<dbReference type="STRING" id="270351.Maq22A_c00670"/>
<dbReference type="GO" id="GO:0003700">
    <property type="term" value="F:DNA-binding transcription factor activity"/>
    <property type="evidence" value="ECO:0007669"/>
    <property type="project" value="InterPro"/>
</dbReference>
<evidence type="ECO:0000256" key="1">
    <source>
        <dbReference type="ARBA" id="ARBA00023015"/>
    </source>
</evidence>
<dbReference type="PRINTS" id="PR00778">
    <property type="entry name" value="HTHARSR"/>
</dbReference>
<dbReference type="EMBL" id="AP014704">
    <property type="protein sequence ID" value="BAQ43642.1"/>
    <property type="molecule type" value="Genomic_DNA"/>
</dbReference>
<evidence type="ECO:0000313" key="7">
    <source>
        <dbReference type="Proteomes" id="UP000061432"/>
    </source>
</evidence>
<protein>
    <submittedName>
        <fullName evidence="6">ArsR family transcriptional regulator</fullName>
    </submittedName>
</protein>
<dbReference type="PANTHER" id="PTHR33154">
    <property type="entry name" value="TRANSCRIPTIONAL REGULATOR, ARSR FAMILY"/>
    <property type="match status" value="1"/>
</dbReference>
<dbReference type="InterPro" id="IPR036388">
    <property type="entry name" value="WH-like_DNA-bd_sf"/>
</dbReference>
<dbReference type="Pfam" id="PF12840">
    <property type="entry name" value="HTH_20"/>
    <property type="match status" value="1"/>
</dbReference>
<keyword evidence="2" id="KW-0238">DNA-binding</keyword>
<feature type="region of interest" description="Disordered" evidence="4">
    <location>
        <begin position="95"/>
        <end position="120"/>
    </location>
</feature>
<dbReference type="Gene3D" id="1.10.10.10">
    <property type="entry name" value="Winged helix-like DNA-binding domain superfamily/Winged helix DNA-binding domain"/>
    <property type="match status" value="1"/>
</dbReference>
<feature type="domain" description="HTH arsR-type" evidence="5">
    <location>
        <begin position="1"/>
        <end position="91"/>
    </location>
</feature>
<dbReference type="InterPro" id="IPR001845">
    <property type="entry name" value="HTH_ArsR_DNA-bd_dom"/>
</dbReference>
<name>A0A0C6FA35_9HYPH</name>
<proteinExistence type="predicted"/>
<gene>
    <name evidence="6" type="primary">arsR</name>
    <name evidence="6" type="ORF">Maq22A_c00670</name>
</gene>
<dbReference type="SMART" id="SM00418">
    <property type="entry name" value="HTH_ARSR"/>
    <property type="match status" value="1"/>
</dbReference>
<dbReference type="GO" id="GO:0003677">
    <property type="term" value="F:DNA binding"/>
    <property type="evidence" value="ECO:0007669"/>
    <property type="project" value="UniProtKB-KW"/>
</dbReference>
<evidence type="ECO:0000256" key="4">
    <source>
        <dbReference type="SAM" id="MobiDB-lite"/>
    </source>
</evidence>
<reference evidence="7" key="2">
    <citation type="submission" date="2015-01" db="EMBL/GenBank/DDBJ databases">
        <title>Complete genome sequence of Methylobacterium aquaticum strain 22A.</title>
        <authorList>
            <person name="Tani A."/>
            <person name="Ogura Y."/>
            <person name="Hayashi T."/>
        </authorList>
    </citation>
    <scope>NUCLEOTIDE SEQUENCE [LARGE SCALE GENOMIC DNA]</scope>
    <source>
        <strain evidence="7">MA-22A</strain>
    </source>
</reference>
<dbReference type="KEGG" id="maqu:Maq22A_c00670"/>